<dbReference type="HOGENOM" id="CLU_1187848_0_0_14"/>
<dbReference type="AlphaFoldDB" id="A9NEN0"/>
<dbReference type="EMBL" id="CP000896">
    <property type="protein sequence ID" value="ABX80810.1"/>
    <property type="molecule type" value="Genomic_DNA"/>
</dbReference>
<accession>A9NEN0</accession>
<evidence type="ECO:0000313" key="1">
    <source>
        <dbReference type="EMBL" id="ABX80810.1"/>
    </source>
</evidence>
<keyword evidence="2" id="KW-1185">Reference proteome</keyword>
<gene>
    <name evidence="1" type="ordered locus">ACL_0184</name>
</gene>
<reference evidence="1 2" key="1">
    <citation type="journal article" date="2011" name="J. Bacteriol.">
        <title>Complete genome and proteome of Acholeplasma laidlawii.</title>
        <authorList>
            <person name="Lazarev V.N."/>
            <person name="Levitskii S.A."/>
            <person name="Basovskii Y.I."/>
            <person name="Chukin M.M."/>
            <person name="Akopian T.A."/>
            <person name="Vereshchagin V.V."/>
            <person name="Kostrjukova E.S."/>
            <person name="Kovaleva G.Y."/>
            <person name="Kazanov M.D."/>
            <person name="Malko D.B."/>
            <person name="Vitreschak A.G."/>
            <person name="Sernova N.V."/>
            <person name="Gelfand M.S."/>
            <person name="Demina I.A."/>
            <person name="Serebryakova M.V."/>
            <person name="Galyamina M.A."/>
            <person name="Vtyurin N.N."/>
            <person name="Rogov S.I."/>
            <person name="Alexeev D.G."/>
            <person name="Ladygina V.G."/>
            <person name="Govorun V.M."/>
        </authorList>
    </citation>
    <scope>NUCLEOTIDE SEQUENCE [LARGE SCALE GENOMIC DNA]</scope>
    <source>
        <strain evidence="1 2">PG-8A</strain>
    </source>
</reference>
<organism evidence="1 2">
    <name type="scientific">Acholeplasma laidlawii (strain PG-8A)</name>
    <dbReference type="NCBI Taxonomy" id="441768"/>
    <lineage>
        <taxon>Bacteria</taxon>
        <taxon>Bacillati</taxon>
        <taxon>Mycoplasmatota</taxon>
        <taxon>Mollicutes</taxon>
        <taxon>Acholeplasmatales</taxon>
        <taxon>Acholeplasmataceae</taxon>
        <taxon>Acholeplasma</taxon>
    </lineage>
</organism>
<dbReference type="STRING" id="441768.ACL_0184"/>
<sequence length="233" mass="26630">MTYADQATPRIETYTNQLKLFGEDAFGQLRVTDKYETNHIELAKAFLKDWNTKFGLSLTQIDLESFYSSAVYGKVASNNSLSGSRIYEFFKDQTLNLKWGWLLDYIESVDSKIWPSRQIVALKGNGTNPEYSNIYEGRHFITSLIGFFNGTHAYDGFPTNDFTDVTMYDNLADFVDSILAKPTAYQYVYIGDEVKLPIQSNSNFSHYLMNGQIYHEGDTLIIGDNLVIKLVFD</sequence>
<evidence type="ECO:0000313" key="2">
    <source>
        <dbReference type="Proteomes" id="UP000008558"/>
    </source>
</evidence>
<protein>
    <submittedName>
        <fullName evidence="1">Uncharacterized protein</fullName>
    </submittedName>
</protein>
<proteinExistence type="predicted"/>
<name>A9NEN0_ACHLI</name>
<dbReference type="Proteomes" id="UP000008558">
    <property type="component" value="Chromosome"/>
</dbReference>
<dbReference type="KEGG" id="acl:ACL_0184"/>
<dbReference type="eggNOG" id="COG1649">
    <property type="taxonomic scope" value="Bacteria"/>
</dbReference>